<evidence type="ECO:0000313" key="7">
    <source>
        <dbReference type="Proteomes" id="UP000315953"/>
    </source>
</evidence>
<evidence type="ECO:0000256" key="1">
    <source>
        <dbReference type="ARBA" id="ARBA00005397"/>
    </source>
</evidence>
<dbReference type="EMBL" id="MUYF01000003">
    <property type="protein sequence ID" value="OOL81244.1"/>
    <property type="molecule type" value="Genomic_DNA"/>
</dbReference>
<dbReference type="Proteomes" id="UP000249099">
    <property type="component" value="Unassembled WGS sequence"/>
</dbReference>
<evidence type="ECO:0000313" key="2">
    <source>
        <dbReference type="EMBL" id="OOL81244.1"/>
    </source>
</evidence>
<dbReference type="InterPro" id="IPR008681">
    <property type="entry name" value="Neg-reg_MecA"/>
</dbReference>
<sequence length="214" mass="24787">MEIEHINEDTIRVKIDNEDLLERGVTFLDLLGNQQQIEQFFHSILDEVDIDDSFKDSDALTFQVMPKNNGMELFITKGAQMTDDLIEYLDDTVMKELEASQQKKIKVADSDEEESLEEFVLMFDNIEQAIMLAQDIDLEYLEATLYREATNYYLSLRFNDHGSELTETYKHLLRAKALEFAQLSQVSSDVVAEYAEPIIEQNALNVLLEHFKSE</sequence>
<dbReference type="EMBL" id="NAQV01000001">
    <property type="protein sequence ID" value="RAN65336.1"/>
    <property type="molecule type" value="Genomic_DNA"/>
</dbReference>
<dbReference type="KEGG" id="dpm:FNV33_07205"/>
<proteinExistence type="inferred from homology"/>
<dbReference type="AlphaFoldDB" id="A0A1S8KNC0"/>
<dbReference type="Proteomes" id="UP000190409">
    <property type="component" value="Unassembled WGS sequence"/>
</dbReference>
<comment type="similarity">
    <text evidence="1">Belongs to the MecA family.</text>
</comment>
<dbReference type="PANTHER" id="PTHR39161:SF1">
    <property type="entry name" value="ADAPTER PROTEIN MECA 1"/>
    <property type="match status" value="1"/>
</dbReference>
<gene>
    <name evidence="4" type="ORF">B8A44_00200</name>
    <name evidence="2" type="ORF">BWX42_05445</name>
    <name evidence="3" type="ORF">FNV33_07205</name>
</gene>
<dbReference type="InterPro" id="IPR038471">
    <property type="entry name" value="MecA_C_sf"/>
</dbReference>
<dbReference type="PIRSF" id="PIRSF029008">
    <property type="entry name" value="MecA"/>
    <property type="match status" value="1"/>
</dbReference>
<reference evidence="4 6" key="2">
    <citation type="submission" date="2017-03" db="EMBL/GenBank/DDBJ databases">
        <title>wgs assembly of Dolosigranulum pigrum KPL CDC strains.</title>
        <authorList>
            <person name="Brugger S.D."/>
            <person name="Pettigrew M."/>
            <person name="Kong Y."/>
            <person name="Lemon K.P."/>
        </authorList>
    </citation>
    <scope>NUCLEOTIDE SEQUENCE [LARGE SCALE GENOMIC DNA]</scope>
    <source>
        <strain evidence="4 6">KPL1931_CDC4294-98</strain>
    </source>
</reference>
<accession>A0A1S8KNC0</accession>
<dbReference type="Gene3D" id="3.30.70.1950">
    <property type="match status" value="1"/>
</dbReference>
<dbReference type="RefSeq" id="WP_077862708.1">
    <property type="nucleotide sequence ID" value="NZ_CAJHJL010000005.1"/>
</dbReference>
<protein>
    <submittedName>
        <fullName evidence="3">Adaptor protein MecA</fullName>
    </submittedName>
</protein>
<name>A0A1S8KNC0_9LACT</name>
<dbReference type="EMBL" id="CP041626">
    <property type="protein sequence ID" value="QDO91827.1"/>
    <property type="molecule type" value="Genomic_DNA"/>
</dbReference>
<evidence type="ECO:0000313" key="3">
    <source>
        <dbReference type="EMBL" id="QDO91827.1"/>
    </source>
</evidence>
<dbReference type="Pfam" id="PF05389">
    <property type="entry name" value="MecA"/>
    <property type="match status" value="1"/>
</dbReference>
<evidence type="ECO:0000313" key="6">
    <source>
        <dbReference type="Proteomes" id="UP000249099"/>
    </source>
</evidence>
<evidence type="ECO:0000313" key="5">
    <source>
        <dbReference type="Proteomes" id="UP000190409"/>
    </source>
</evidence>
<reference evidence="3 7" key="3">
    <citation type="submission" date="2019-07" db="EMBL/GenBank/DDBJ databases">
        <title>Genome assembly of a nasal isolate of Dolosigranulum pigrum from a chronic sinusitis patient.</title>
        <authorList>
            <person name="Baig S."/>
            <person name="Overballe-Petersen S."/>
            <person name="Kaspar U."/>
            <person name="Rendboe A."/>
            <person name="de Man T."/>
            <person name="Liu C."/>
            <person name="Price L.B."/>
            <person name="Stegger M."/>
            <person name="Becker K."/>
            <person name="Skytt Andersen P."/>
        </authorList>
    </citation>
    <scope>NUCLEOTIDE SEQUENCE [LARGE SCALE GENOMIC DNA]</scope>
    <source>
        <strain evidence="3 7">83VPs-KB5</strain>
    </source>
</reference>
<reference evidence="2 5" key="1">
    <citation type="submission" date="2017-01" db="EMBL/GenBank/DDBJ databases">
        <title>Complete Genome Sequence of Dolosigranulum pigrum isolated from a Patient with interstitial lung disease.</title>
        <authorList>
            <person name="Mukhopadhyay R."/>
            <person name="Joaquin J."/>
            <person name="Hogue R."/>
            <person name="Fitzgerald S."/>
            <person name="Jospin G."/>
            <person name="Eisen J.A."/>
            <person name="Chaturvedi V."/>
        </authorList>
    </citation>
    <scope>NUCLEOTIDE SEQUENCE [LARGE SCALE GENOMIC DNA]</scope>
    <source>
        <strain evidence="2 5">15S00348</strain>
    </source>
</reference>
<organism evidence="2 5">
    <name type="scientific">Dolosigranulum pigrum</name>
    <dbReference type="NCBI Taxonomy" id="29394"/>
    <lineage>
        <taxon>Bacteria</taxon>
        <taxon>Bacillati</taxon>
        <taxon>Bacillota</taxon>
        <taxon>Bacilli</taxon>
        <taxon>Lactobacillales</taxon>
        <taxon>Carnobacteriaceae</taxon>
        <taxon>Dolosigranulum</taxon>
    </lineage>
</organism>
<dbReference type="PANTHER" id="PTHR39161">
    <property type="entry name" value="ADAPTER PROTEIN MECA"/>
    <property type="match status" value="1"/>
</dbReference>
<dbReference type="Proteomes" id="UP000315953">
    <property type="component" value="Chromosome"/>
</dbReference>
<evidence type="ECO:0000313" key="4">
    <source>
        <dbReference type="EMBL" id="RAN65336.1"/>
    </source>
</evidence>